<protein>
    <recommendedName>
        <fullName evidence="1">Peptidase S8 pro-domain domain-containing protein</fullName>
    </recommendedName>
</protein>
<dbReference type="EMBL" id="JBHFQA010000009">
    <property type="protein sequence ID" value="KAL2093619.1"/>
    <property type="molecule type" value="Genomic_DNA"/>
</dbReference>
<dbReference type="AlphaFoldDB" id="A0ABD1K3D1"/>
<proteinExistence type="predicted"/>
<reference evidence="2 3" key="1">
    <citation type="submission" date="2024-09" db="EMBL/GenBank/DDBJ databases">
        <title>A chromosome-level genome assembly of Gray's grenadier anchovy, Coilia grayii.</title>
        <authorList>
            <person name="Fu Z."/>
        </authorList>
    </citation>
    <scope>NUCLEOTIDE SEQUENCE [LARGE SCALE GENOMIC DNA]</scope>
    <source>
        <strain evidence="2">G4</strain>
        <tissue evidence="2">Muscle</tissue>
    </source>
</reference>
<dbReference type="Gene3D" id="3.30.70.850">
    <property type="entry name" value="Peptidase S8, pro-domain"/>
    <property type="match status" value="1"/>
</dbReference>
<feature type="domain" description="Peptidase S8 pro-domain" evidence="1">
    <location>
        <begin position="142"/>
        <end position="178"/>
    </location>
</feature>
<dbReference type="Pfam" id="PF16470">
    <property type="entry name" value="S8_pro-domain"/>
    <property type="match status" value="1"/>
</dbReference>
<evidence type="ECO:0000259" key="1">
    <source>
        <dbReference type="Pfam" id="PF16470"/>
    </source>
</evidence>
<gene>
    <name evidence="2" type="ORF">ACEWY4_010931</name>
</gene>
<evidence type="ECO:0000313" key="3">
    <source>
        <dbReference type="Proteomes" id="UP001591681"/>
    </source>
</evidence>
<dbReference type="SUPFAM" id="SSF54897">
    <property type="entry name" value="Protease propeptides/inhibitors"/>
    <property type="match status" value="1"/>
</dbReference>
<evidence type="ECO:0000313" key="2">
    <source>
        <dbReference type="EMBL" id="KAL2093619.1"/>
    </source>
</evidence>
<accession>A0ABD1K3D1</accession>
<organism evidence="2 3">
    <name type="scientific">Coilia grayii</name>
    <name type="common">Gray's grenadier anchovy</name>
    <dbReference type="NCBI Taxonomy" id="363190"/>
    <lineage>
        <taxon>Eukaryota</taxon>
        <taxon>Metazoa</taxon>
        <taxon>Chordata</taxon>
        <taxon>Craniata</taxon>
        <taxon>Vertebrata</taxon>
        <taxon>Euteleostomi</taxon>
        <taxon>Actinopterygii</taxon>
        <taxon>Neopterygii</taxon>
        <taxon>Teleostei</taxon>
        <taxon>Clupei</taxon>
        <taxon>Clupeiformes</taxon>
        <taxon>Clupeoidei</taxon>
        <taxon>Engraulidae</taxon>
        <taxon>Coilinae</taxon>
        <taxon>Coilia</taxon>
    </lineage>
</organism>
<dbReference type="InterPro" id="IPR038466">
    <property type="entry name" value="S8_pro-domain_sf"/>
</dbReference>
<dbReference type="InterPro" id="IPR032815">
    <property type="entry name" value="S8_pro-domain"/>
</dbReference>
<comment type="caution">
    <text evidence="2">The sequence shown here is derived from an EMBL/GenBank/DDBJ whole genome shotgun (WGS) entry which is preliminary data.</text>
</comment>
<sequence>MWARRHAEPGLTDEVRVPFVHGSSIRRQTTSDTSCIRLLHSSLQGSSSLCPALPCLHLSLHPSIRPAARDPAPLFMDAWPRLLHTGAPPLPLHLHLHLLLLLLVLQLPLKTLGDHGAGATTTTTTISASNSPSHPTGVYSNSWAVHVSGGAHQADRIARKHGFVNHGNLSGSQLYLCFEPNVGLHSRLCSAPAPALPPSLLPGDLSSSGLRTAQRPTELLCAVPAGAVPALLQSSVQGPVLSGRSVVYCTALRAWGKLWEYLF</sequence>
<keyword evidence="3" id="KW-1185">Reference proteome</keyword>
<name>A0ABD1K3D1_9TELE</name>
<dbReference type="Proteomes" id="UP001591681">
    <property type="component" value="Unassembled WGS sequence"/>
</dbReference>